<organism evidence="1 2">
    <name type="scientific">Eleusine coracana subsp. coracana</name>
    <dbReference type="NCBI Taxonomy" id="191504"/>
    <lineage>
        <taxon>Eukaryota</taxon>
        <taxon>Viridiplantae</taxon>
        <taxon>Streptophyta</taxon>
        <taxon>Embryophyta</taxon>
        <taxon>Tracheophyta</taxon>
        <taxon>Spermatophyta</taxon>
        <taxon>Magnoliopsida</taxon>
        <taxon>Liliopsida</taxon>
        <taxon>Poales</taxon>
        <taxon>Poaceae</taxon>
        <taxon>PACMAD clade</taxon>
        <taxon>Chloridoideae</taxon>
        <taxon>Cynodonteae</taxon>
        <taxon>Eleusininae</taxon>
        <taxon>Eleusine</taxon>
    </lineage>
</organism>
<accession>A0AAV5C798</accession>
<proteinExistence type="predicted"/>
<sequence>MLLASTITKALNLQQVNYISDNQILVTSTTSTVHCKEATMNNNLETGGRIWRAPKMTATHAADMRAVQGRVRVNCHCNLLEARQGRQVDDGSL</sequence>
<keyword evidence="2" id="KW-1185">Reference proteome</keyword>
<comment type="caution">
    <text evidence="1">The sequence shown here is derived from an EMBL/GenBank/DDBJ whole genome shotgun (WGS) entry which is preliminary data.</text>
</comment>
<dbReference type="Proteomes" id="UP001054889">
    <property type="component" value="Unassembled WGS sequence"/>
</dbReference>
<protein>
    <submittedName>
        <fullName evidence="1">Uncharacterized protein</fullName>
    </submittedName>
</protein>
<name>A0AAV5C798_ELECO</name>
<evidence type="ECO:0000313" key="1">
    <source>
        <dbReference type="EMBL" id="GJM94046.1"/>
    </source>
</evidence>
<dbReference type="AlphaFoldDB" id="A0AAV5C798"/>
<gene>
    <name evidence="1" type="primary">ga10658</name>
    <name evidence="1" type="ORF">PR202_ga10658</name>
</gene>
<reference evidence="1" key="2">
    <citation type="submission" date="2021-12" db="EMBL/GenBank/DDBJ databases">
        <title>Resequencing data analysis of finger millet.</title>
        <authorList>
            <person name="Hatakeyama M."/>
            <person name="Aluri S."/>
            <person name="Balachadran M.T."/>
            <person name="Sivarajan S.R."/>
            <person name="Poveda L."/>
            <person name="Shimizu-Inatsugi R."/>
            <person name="Schlapbach R."/>
            <person name="Sreeman S.M."/>
            <person name="Shimizu K.K."/>
        </authorList>
    </citation>
    <scope>NUCLEOTIDE SEQUENCE</scope>
</reference>
<reference evidence="1" key="1">
    <citation type="journal article" date="2018" name="DNA Res.">
        <title>Multiple hybrid de novo genome assembly of finger millet, an orphan allotetraploid crop.</title>
        <authorList>
            <person name="Hatakeyama M."/>
            <person name="Aluri S."/>
            <person name="Balachadran M.T."/>
            <person name="Sivarajan S.R."/>
            <person name="Patrignani A."/>
            <person name="Gruter S."/>
            <person name="Poveda L."/>
            <person name="Shimizu-Inatsugi R."/>
            <person name="Baeten J."/>
            <person name="Francoijs K.J."/>
            <person name="Nataraja K.N."/>
            <person name="Reddy Y.A.N."/>
            <person name="Phadnis S."/>
            <person name="Ravikumar R.L."/>
            <person name="Schlapbach R."/>
            <person name="Sreeman S.M."/>
            <person name="Shimizu K.K."/>
        </authorList>
    </citation>
    <scope>NUCLEOTIDE SEQUENCE</scope>
</reference>
<dbReference type="EMBL" id="BQKI01000004">
    <property type="protein sequence ID" value="GJM94046.1"/>
    <property type="molecule type" value="Genomic_DNA"/>
</dbReference>
<evidence type="ECO:0000313" key="2">
    <source>
        <dbReference type="Proteomes" id="UP001054889"/>
    </source>
</evidence>